<evidence type="ECO:0000256" key="1">
    <source>
        <dbReference type="SAM" id="MobiDB-lite"/>
    </source>
</evidence>
<name>A0A6A6QUA1_9PEZI</name>
<feature type="compositionally biased region" description="Basic and acidic residues" evidence="1">
    <location>
        <begin position="221"/>
        <end position="231"/>
    </location>
</feature>
<proteinExistence type="predicted"/>
<dbReference type="AlphaFoldDB" id="A0A6A6QUA1"/>
<organism evidence="2 3">
    <name type="scientific">Lophium mytilinum</name>
    <dbReference type="NCBI Taxonomy" id="390894"/>
    <lineage>
        <taxon>Eukaryota</taxon>
        <taxon>Fungi</taxon>
        <taxon>Dikarya</taxon>
        <taxon>Ascomycota</taxon>
        <taxon>Pezizomycotina</taxon>
        <taxon>Dothideomycetes</taxon>
        <taxon>Pleosporomycetidae</taxon>
        <taxon>Mytilinidiales</taxon>
        <taxon>Mytilinidiaceae</taxon>
        <taxon>Lophium</taxon>
    </lineage>
</organism>
<dbReference type="Proteomes" id="UP000799750">
    <property type="component" value="Unassembled WGS sequence"/>
</dbReference>
<evidence type="ECO:0000313" key="3">
    <source>
        <dbReference type="Proteomes" id="UP000799750"/>
    </source>
</evidence>
<reference evidence="2" key="1">
    <citation type="journal article" date="2020" name="Stud. Mycol.">
        <title>101 Dothideomycetes genomes: a test case for predicting lifestyles and emergence of pathogens.</title>
        <authorList>
            <person name="Haridas S."/>
            <person name="Albert R."/>
            <person name="Binder M."/>
            <person name="Bloem J."/>
            <person name="Labutti K."/>
            <person name="Salamov A."/>
            <person name="Andreopoulos B."/>
            <person name="Baker S."/>
            <person name="Barry K."/>
            <person name="Bills G."/>
            <person name="Bluhm B."/>
            <person name="Cannon C."/>
            <person name="Castanera R."/>
            <person name="Culley D."/>
            <person name="Daum C."/>
            <person name="Ezra D."/>
            <person name="Gonzalez J."/>
            <person name="Henrissat B."/>
            <person name="Kuo A."/>
            <person name="Liang C."/>
            <person name="Lipzen A."/>
            <person name="Lutzoni F."/>
            <person name="Magnuson J."/>
            <person name="Mondo S."/>
            <person name="Nolan M."/>
            <person name="Ohm R."/>
            <person name="Pangilinan J."/>
            <person name="Park H.-J."/>
            <person name="Ramirez L."/>
            <person name="Alfaro M."/>
            <person name="Sun H."/>
            <person name="Tritt A."/>
            <person name="Yoshinaga Y."/>
            <person name="Zwiers L.-H."/>
            <person name="Turgeon B."/>
            <person name="Goodwin S."/>
            <person name="Spatafora J."/>
            <person name="Crous P."/>
            <person name="Grigoriev I."/>
        </authorList>
    </citation>
    <scope>NUCLEOTIDE SEQUENCE</scope>
    <source>
        <strain evidence="2">CBS 269.34</strain>
    </source>
</reference>
<feature type="compositionally biased region" description="Low complexity" evidence="1">
    <location>
        <begin position="105"/>
        <end position="121"/>
    </location>
</feature>
<evidence type="ECO:0000313" key="2">
    <source>
        <dbReference type="EMBL" id="KAF2495712.1"/>
    </source>
</evidence>
<accession>A0A6A6QUA1</accession>
<feature type="region of interest" description="Disordered" evidence="1">
    <location>
        <begin position="221"/>
        <end position="251"/>
    </location>
</feature>
<protein>
    <submittedName>
        <fullName evidence="2">Uncharacterized protein</fullName>
    </submittedName>
</protein>
<keyword evidence="3" id="KW-1185">Reference proteome</keyword>
<gene>
    <name evidence="2" type="ORF">BU16DRAFT_539626</name>
</gene>
<feature type="region of interest" description="Disordered" evidence="1">
    <location>
        <begin position="97"/>
        <end position="170"/>
    </location>
</feature>
<dbReference type="EMBL" id="MU004189">
    <property type="protein sequence ID" value="KAF2495712.1"/>
    <property type="molecule type" value="Genomic_DNA"/>
</dbReference>
<feature type="compositionally biased region" description="Polar residues" evidence="1">
    <location>
        <begin position="139"/>
        <end position="165"/>
    </location>
</feature>
<sequence length="383" mass="40256">MTTVSLGNIPYAVAEFECAPPTPSDFVATAGRVVLGVLAVPHTDTESQIAVSPDNISSPRLIQALDSLAAPLAAPQSPLSRRLSSLVADAGAQRGCIHGHTRPHSSSTASAGSACSTAGSSLIDERGRVSRTPDGYVPNRTSPQLQRPSSGARSNLTPPGNSSPVSAAAPGLAGRHGAAAFCIATPHTMLIRQDSLAQLSGTRRWHSAMLRLIASGLPRTQEVRHGSKADAADWMPQRRSSRSGCGMASSGAPHGHGIGGITLTCARDSARMEPTRFSISPVPVGALLVHRATPELAIEWGVVMDAGGSPFETTPDTTLERKDAEEHCALWRQATACSPPVDCARFQDTLHTDAFRGYQDPQPPLLLQLRRRAELSPNMSLVC</sequence>